<accession>J0W4U5</accession>
<keyword evidence="5 6" id="KW-0535">Nitrogen fixation</keyword>
<feature type="domain" description="Nitrogenase/oxidoreductase component 1" evidence="7">
    <location>
        <begin position="19"/>
        <end position="428"/>
    </location>
</feature>
<evidence type="ECO:0000256" key="5">
    <source>
        <dbReference type="ARBA" id="ARBA00023231"/>
    </source>
</evidence>
<dbReference type="SUPFAM" id="SSF53807">
    <property type="entry name" value="Helical backbone' metal receptor"/>
    <property type="match status" value="1"/>
</dbReference>
<dbReference type="InterPro" id="IPR050152">
    <property type="entry name" value="ChlB/BchB/BchZ"/>
</dbReference>
<evidence type="ECO:0000313" key="8">
    <source>
        <dbReference type="EMBL" id="EJC80726.1"/>
    </source>
</evidence>
<dbReference type="HOGENOM" id="CLU_025876_2_0_5"/>
<dbReference type="InterPro" id="IPR000318">
    <property type="entry name" value="Nase_comp1_CS"/>
</dbReference>
<dbReference type="Pfam" id="PF00148">
    <property type="entry name" value="Oxidored_nitro"/>
    <property type="match status" value="1"/>
</dbReference>
<dbReference type="Gene3D" id="3.40.50.1980">
    <property type="entry name" value="Nitrogenase molybdenum iron protein domain"/>
    <property type="match status" value="3"/>
</dbReference>
<evidence type="ECO:0000256" key="6">
    <source>
        <dbReference type="RuleBase" id="RU004021"/>
    </source>
</evidence>
<sequence length="462" mass="49974">MARILAQIKAVAINPLKSSQPLGAALAFLGIDGALPILHGSQGCTSFVLVLLVRHFKHMVPLHATAMDQIATVVGGADFLEKALVKLKARTWPRLIGICTTAVAETRDEDIAGDIFNAKGARPRDPIDTEVVLARTPDFAGALEEGWSKAVTAMIEAITGPGTQDRDPAKVVILTGSNMTVADVEHLRETVEGFGLTPLILPDVSGGPDEAIRDRWIPIARGGAKVEHIRDLGAATQCIAIGEHMRRPAEALQGLTGLPYVMFESLTGLNNADRFTWLLTAISRANAPTAVRRARMQLQEAMLNGHFTLAGKKIAIACEPDQLFQFAQFLVGMGAVITAAVTTTAHSKVLQTIPADTVKVGDLGDLEQLAADADLLVTHSHGRQAAERLAVPLLRVGFPVFDRVGSQHKLKILYRGTRDMIFDVTNIVQLTHTIYRPLAPSVQISQQERQHAKHIRSEYQRS</sequence>
<comment type="similarity">
    <text evidence="3 6">Belongs to the NifD/NifK/NifE/NifN family.</text>
</comment>
<dbReference type="OrthoDB" id="9800746at2"/>
<name>J0W4U5_RHILT</name>
<evidence type="ECO:0000313" key="9">
    <source>
        <dbReference type="Proteomes" id="UP000005732"/>
    </source>
</evidence>
<evidence type="ECO:0000259" key="7">
    <source>
        <dbReference type="Pfam" id="PF00148"/>
    </source>
</evidence>
<dbReference type="AlphaFoldDB" id="J0W4U5"/>
<evidence type="ECO:0000256" key="3">
    <source>
        <dbReference type="ARBA" id="ARBA00011002"/>
    </source>
</evidence>
<organism evidence="8 9">
    <name type="scientific">Rhizobium leguminosarum bv. trifolii WSM2297</name>
    <dbReference type="NCBI Taxonomy" id="754762"/>
    <lineage>
        <taxon>Bacteria</taxon>
        <taxon>Pseudomonadati</taxon>
        <taxon>Pseudomonadota</taxon>
        <taxon>Alphaproteobacteria</taxon>
        <taxon>Hyphomicrobiales</taxon>
        <taxon>Rhizobiaceae</taxon>
        <taxon>Rhizobium/Agrobacterium group</taxon>
        <taxon>Rhizobium</taxon>
    </lineage>
</organism>
<dbReference type="RefSeq" id="WP_003581474.1">
    <property type="nucleotide sequence ID" value="NZ_JH719395.1"/>
</dbReference>
<evidence type="ECO:0000256" key="4">
    <source>
        <dbReference type="ARBA" id="ARBA00013282"/>
    </source>
</evidence>
<dbReference type="InterPro" id="IPR005975">
    <property type="entry name" value="Nase_Mo-Fe_CF"/>
</dbReference>
<dbReference type="PROSITE" id="PS00699">
    <property type="entry name" value="NITROGENASE_1_1"/>
    <property type="match status" value="1"/>
</dbReference>
<dbReference type="NCBIfam" id="TIGR01285">
    <property type="entry name" value="nifN"/>
    <property type="match status" value="1"/>
</dbReference>
<protein>
    <recommendedName>
        <fullName evidence="4">Nitrogenase iron-molybdenum cofactor biosynthesis protein NifN</fullName>
    </recommendedName>
</protein>
<gene>
    <name evidence="8" type="ORF">Rleg4DRAFT_2370</name>
</gene>
<evidence type="ECO:0000256" key="1">
    <source>
        <dbReference type="ARBA" id="ARBA00003171"/>
    </source>
</evidence>
<dbReference type="GO" id="GO:0065003">
    <property type="term" value="P:protein-containing complex assembly"/>
    <property type="evidence" value="ECO:0007669"/>
    <property type="project" value="InterPro"/>
</dbReference>
<dbReference type="PANTHER" id="PTHR33712:SF7">
    <property type="entry name" value="LIGHT-INDEPENDENT PROTOCHLOROPHYLLIDE REDUCTASE SUBUNIT B"/>
    <property type="match status" value="1"/>
</dbReference>
<proteinExistence type="inferred from homology"/>
<dbReference type="CDD" id="cd01966">
    <property type="entry name" value="Nitrogenase_NifN_1"/>
    <property type="match status" value="1"/>
</dbReference>
<evidence type="ECO:0000256" key="2">
    <source>
        <dbReference type="ARBA" id="ARBA00005155"/>
    </source>
</evidence>
<dbReference type="PANTHER" id="PTHR33712">
    <property type="entry name" value="LIGHT-INDEPENDENT PROTOCHLOROPHYLLIDE REDUCTASE SUBUNIT B"/>
    <property type="match status" value="1"/>
</dbReference>
<comment type="pathway">
    <text evidence="2">Cofactor biosynthesis; Fe-Mo cofactor biosynthesis.</text>
</comment>
<dbReference type="EMBL" id="JH719395">
    <property type="protein sequence ID" value="EJC80726.1"/>
    <property type="molecule type" value="Genomic_DNA"/>
</dbReference>
<dbReference type="Proteomes" id="UP000005732">
    <property type="component" value="Unassembled WGS sequence"/>
</dbReference>
<dbReference type="UniPathway" id="UPA00782"/>
<dbReference type="GO" id="GO:0016163">
    <property type="term" value="F:nitrogenase activity"/>
    <property type="evidence" value="ECO:0007669"/>
    <property type="project" value="InterPro"/>
</dbReference>
<reference evidence="8 9" key="1">
    <citation type="submission" date="2012-02" db="EMBL/GenBank/DDBJ databases">
        <title>Improved High-Quality Draft Sequence of Rhizobium leguminosarum bv. trifolii WSM2297.</title>
        <authorList>
            <consortium name="US DOE Joint Genome Institute"/>
            <person name="Lucas S."/>
            <person name="Han J."/>
            <person name="Lapidus A."/>
            <person name="Cheng J.-F."/>
            <person name="Goodwin L."/>
            <person name="Pitluck S."/>
            <person name="Peters L."/>
            <person name="Ovchinnikova G."/>
            <person name="Zhang X."/>
            <person name="Detter J.C."/>
            <person name="Han C."/>
            <person name="Tapia R."/>
            <person name="Land M."/>
            <person name="Hauser L."/>
            <person name="Kyrpides N."/>
            <person name="Ivanova N."/>
            <person name="Pagani I."/>
            <person name="Brau L."/>
            <person name="Yates R."/>
            <person name="O'Hara G."/>
            <person name="Rui T."/>
            <person name="Howieson J."/>
            <person name="Reeve W."/>
            <person name="Woyke T."/>
        </authorList>
    </citation>
    <scope>NUCLEOTIDE SEQUENCE [LARGE SCALE GENOMIC DNA]</scope>
    <source>
        <strain evidence="8 9">WSM2297</strain>
    </source>
</reference>
<comment type="function">
    <text evidence="1">This protein may play a role in the biosynthesis of the prosthetic group of nitrogenase (FeMo cofactor).</text>
</comment>
<dbReference type="InterPro" id="IPR000510">
    <property type="entry name" value="Nase/OxRdtase_comp1"/>
</dbReference>